<protein>
    <submittedName>
        <fullName evidence="2">Helix-turn-helix domain-containing protein</fullName>
    </submittedName>
</protein>
<proteinExistence type="predicted"/>
<name>A0A544TDW2_9BACI</name>
<dbReference type="AlphaFoldDB" id="A0A544TDW2"/>
<dbReference type="EMBL" id="VDGG01000014">
    <property type="protein sequence ID" value="TQR15620.1"/>
    <property type="molecule type" value="Genomic_DNA"/>
</dbReference>
<feature type="domain" description="Helix-turn-helix" evidence="1">
    <location>
        <begin position="95"/>
        <end position="130"/>
    </location>
</feature>
<dbReference type="Proteomes" id="UP000318937">
    <property type="component" value="Unassembled WGS sequence"/>
</dbReference>
<evidence type="ECO:0000313" key="3">
    <source>
        <dbReference type="Proteomes" id="UP000318937"/>
    </source>
</evidence>
<organism evidence="2 3">
    <name type="scientific">Psychrobacillus soli</name>
    <dbReference type="NCBI Taxonomy" id="1543965"/>
    <lineage>
        <taxon>Bacteria</taxon>
        <taxon>Bacillati</taxon>
        <taxon>Bacillota</taxon>
        <taxon>Bacilli</taxon>
        <taxon>Bacillales</taxon>
        <taxon>Bacillaceae</taxon>
        <taxon>Psychrobacillus</taxon>
    </lineage>
</organism>
<keyword evidence="3" id="KW-1185">Reference proteome</keyword>
<reference evidence="2 3" key="1">
    <citation type="submission" date="2019-05" db="EMBL/GenBank/DDBJ databases">
        <title>Psychrobacillus vulpis sp. nov., a new species isolated from feces of a red fox that inhabits in The Tablas de Daimiel Natural Park, Albacete, Spain.</title>
        <authorList>
            <person name="Rodriguez M."/>
            <person name="Reina J.C."/>
            <person name="Bejar V."/>
            <person name="Llamas I."/>
        </authorList>
    </citation>
    <scope>NUCLEOTIDE SEQUENCE [LARGE SCALE GENOMIC DNA]</scope>
    <source>
        <strain evidence="2 3">NHI-2</strain>
    </source>
</reference>
<evidence type="ECO:0000313" key="2">
    <source>
        <dbReference type="EMBL" id="TQR15620.1"/>
    </source>
</evidence>
<evidence type="ECO:0000259" key="1">
    <source>
        <dbReference type="Pfam" id="PF12728"/>
    </source>
</evidence>
<sequence>MMEVRGEMIMRPTVIEREILTGSAAHDYTKKMVETDLIVTATLVKHLLFTVKGAEQYRNEWNEDNLSNREKLVEYFNQLLVHISTESILESIVTYSTSEVAKFIGVSQQTINAWIRDGKIKGVEKDGNKWSKIPEEAEVILSNGKRFTIATLKANWEVENEEPEVDEITYLEHSIKELEEKYDGKTFEEVFGDKTILELTEEDTDASVWLSYKVRLESAKKARNN</sequence>
<comment type="caution">
    <text evidence="2">The sequence shown here is derived from an EMBL/GenBank/DDBJ whole genome shotgun (WGS) entry which is preliminary data.</text>
</comment>
<gene>
    <name evidence="2" type="ORF">FG383_08515</name>
</gene>
<dbReference type="InterPro" id="IPR041657">
    <property type="entry name" value="HTH_17"/>
</dbReference>
<dbReference type="Gene3D" id="1.10.1660.10">
    <property type="match status" value="1"/>
</dbReference>
<accession>A0A544TDW2</accession>
<dbReference type="OrthoDB" id="2643720at2"/>
<dbReference type="Pfam" id="PF12728">
    <property type="entry name" value="HTH_17"/>
    <property type="match status" value="1"/>
</dbReference>